<feature type="region of interest" description="Disordered" evidence="1">
    <location>
        <begin position="34"/>
        <end position="180"/>
    </location>
</feature>
<proteinExistence type="predicted"/>
<dbReference type="WBParaSite" id="PSAMB.scaffold7334size7827.g29927.t1">
    <property type="protein sequence ID" value="PSAMB.scaffold7334size7827.g29927.t1"/>
    <property type="gene ID" value="PSAMB.scaffold7334size7827.g29927"/>
</dbReference>
<sequence>MRCIAIHTTVVTGTADDDSGRSHFAHVAAEIRGTREAQTRTQAKREGKRGDRAKRAALRPPDISHIPEYPFPSSARAAGVKNATNPPYEEGEENKFSHAATVHGHATANRRRHHSCTPSYTHNVFSRPTPTRHRHHLSPLADGQLDNSPPVRASISARSNAGPRRRPRGPTVPPRVLPPPIETPSVGAAVWLVNTR</sequence>
<evidence type="ECO:0000313" key="2">
    <source>
        <dbReference type="Proteomes" id="UP000887566"/>
    </source>
</evidence>
<feature type="compositionally biased region" description="Basic and acidic residues" evidence="1">
    <location>
        <begin position="34"/>
        <end position="54"/>
    </location>
</feature>
<organism evidence="2 3">
    <name type="scientific">Plectus sambesii</name>
    <dbReference type="NCBI Taxonomy" id="2011161"/>
    <lineage>
        <taxon>Eukaryota</taxon>
        <taxon>Metazoa</taxon>
        <taxon>Ecdysozoa</taxon>
        <taxon>Nematoda</taxon>
        <taxon>Chromadorea</taxon>
        <taxon>Plectida</taxon>
        <taxon>Plectina</taxon>
        <taxon>Plectoidea</taxon>
        <taxon>Plectidae</taxon>
        <taxon>Plectus</taxon>
    </lineage>
</organism>
<dbReference type="AlphaFoldDB" id="A0A914XC33"/>
<accession>A0A914XC33</accession>
<feature type="compositionally biased region" description="Pro residues" evidence="1">
    <location>
        <begin position="170"/>
        <end position="180"/>
    </location>
</feature>
<dbReference type="Proteomes" id="UP000887566">
    <property type="component" value="Unplaced"/>
</dbReference>
<protein>
    <submittedName>
        <fullName evidence="3">Uncharacterized protein</fullName>
    </submittedName>
</protein>
<keyword evidence="2" id="KW-1185">Reference proteome</keyword>
<feature type="compositionally biased region" description="Polar residues" evidence="1">
    <location>
        <begin position="116"/>
        <end position="129"/>
    </location>
</feature>
<name>A0A914XC33_9BILA</name>
<reference evidence="3" key="1">
    <citation type="submission" date="2022-11" db="UniProtKB">
        <authorList>
            <consortium name="WormBaseParasite"/>
        </authorList>
    </citation>
    <scope>IDENTIFICATION</scope>
</reference>
<evidence type="ECO:0000256" key="1">
    <source>
        <dbReference type="SAM" id="MobiDB-lite"/>
    </source>
</evidence>
<evidence type="ECO:0000313" key="3">
    <source>
        <dbReference type="WBParaSite" id="PSAMB.scaffold7334size7827.g29927.t1"/>
    </source>
</evidence>